<evidence type="ECO:0000313" key="2">
    <source>
        <dbReference type="EMBL" id="BBZ17085.1"/>
    </source>
</evidence>
<proteinExistence type="predicted"/>
<dbReference type="RefSeq" id="WP_163685844.1">
    <property type="nucleotide sequence ID" value="NZ_AP022608.1"/>
</dbReference>
<accession>A0A7I7WK63</accession>
<sequence length="111" mass="12348">MAASRVTAGKRIVRVLNKSLRDGTEWTEAETLTLGLIEAAADRLAVLKELFAAEVAKPVQSTRRITEVSAELRQTEASVQKWIAALDPDMARQPKSRRHQQAAWSRWHGTG</sequence>
<organism evidence="2 3">
    <name type="scientific">Mycolicibacterium gadium</name>
    <name type="common">Mycobacterium gadium</name>
    <dbReference type="NCBI Taxonomy" id="1794"/>
    <lineage>
        <taxon>Bacteria</taxon>
        <taxon>Bacillati</taxon>
        <taxon>Actinomycetota</taxon>
        <taxon>Actinomycetes</taxon>
        <taxon>Mycobacteriales</taxon>
        <taxon>Mycobacteriaceae</taxon>
        <taxon>Mycolicibacterium</taxon>
    </lineage>
</organism>
<dbReference type="KEGG" id="mgad:MGAD_14200"/>
<reference evidence="2 3" key="1">
    <citation type="journal article" date="2019" name="Emerg. Microbes Infect.">
        <title>Comprehensive subspecies identification of 175 nontuberculous mycobacteria species based on 7547 genomic profiles.</title>
        <authorList>
            <person name="Matsumoto Y."/>
            <person name="Kinjo T."/>
            <person name="Motooka D."/>
            <person name="Nabeya D."/>
            <person name="Jung N."/>
            <person name="Uechi K."/>
            <person name="Horii T."/>
            <person name="Iida T."/>
            <person name="Fujita J."/>
            <person name="Nakamura S."/>
        </authorList>
    </citation>
    <scope>NUCLEOTIDE SEQUENCE [LARGE SCALE GENOMIC DNA]</scope>
    <source>
        <strain evidence="2 3">JCM 12688</strain>
    </source>
</reference>
<feature type="region of interest" description="Disordered" evidence="1">
    <location>
        <begin position="90"/>
        <end position="111"/>
    </location>
</feature>
<name>A0A7I7WK63_MYCGU</name>
<dbReference type="AlphaFoldDB" id="A0A7I7WK63"/>
<protein>
    <submittedName>
        <fullName evidence="2">Uncharacterized protein</fullName>
    </submittedName>
</protein>
<evidence type="ECO:0000256" key="1">
    <source>
        <dbReference type="SAM" id="MobiDB-lite"/>
    </source>
</evidence>
<dbReference type="Proteomes" id="UP000466187">
    <property type="component" value="Chromosome"/>
</dbReference>
<dbReference type="EMBL" id="AP022608">
    <property type="protein sequence ID" value="BBZ17085.1"/>
    <property type="molecule type" value="Genomic_DNA"/>
</dbReference>
<evidence type="ECO:0000313" key="3">
    <source>
        <dbReference type="Proteomes" id="UP000466187"/>
    </source>
</evidence>
<gene>
    <name evidence="2" type="ORF">MGAD_14200</name>
</gene>